<protein>
    <submittedName>
        <fullName evidence="9">Transposase, IS1 family</fullName>
    </submittedName>
</protein>
<dbReference type="NCBIfam" id="NF033558">
    <property type="entry name" value="transpos_IS1"/>
    <property type="match status" value="1"/>
</dbReference>
<evidence type="ECO:0000313" key="5">
    <source>
        <dbReference type="EMBL" id="AUB35418.1"/>
    </source>
</evidence>
<evidence type="ECO:0000313" key="9">
    <source>
        <dbReference type="EMBL" id="AUB42539.1"/>
    </source>
</evidence>
<evidence type="ECO:0000256" key="1">
    <source>
        <dbReference type="ARBA" id="ARBA00004091"/>
    </source>
</evidence>
<reference evidence="9 10" key="1">
    <citation type="submission" date="2017-11" db="EMBL/GenBank/DDBJ databases">
        <title>Complete genome of a free-living desiccation-tolerant cyanobacterium and its photosynthetic adaptation to extreme terrestrial habitat.</title>
        <authorList>
            <person name="Shang J."/>
        </authorList>
    </citation>
    <scope>NUCLEOTIDE SEQUENCE [LARGE SCALE GENOMIC DNA]</scope>
    <source>
        <strain evidence="9 10">CCNUN1</strain>
    </source>
</reference>
<dbReference type="KEGG" id="nfl:COO91_01298"/>
<dbReference type="AlphaFoldDB" id="A0A2K8T4F2"/>
<dbReference type="PANTHER" id="PTHR33293:SF1">
    <property type="entry name" value="INSERTION ELEMENT IS1 1 PROTEIN INSB-RELATED"/>
    <property type="match status" value="1"/>
</dbReference>
<keyword evidence="3" id="KW-0815">Transposition</keyword>
<evidence type="ECO:0000313" key="8">
    <source>
        <dbReference type="EMBL" id="AUB41904.1"/>
    </source>
</evidence>
<dbReference type="EMBL" id="CP024785">
    <property type="protein sequence ID" value="AUB42539.1"/>
    <property type="molecule type" value="Genomic_DNA"/>
</dbReference>
<dbReference type="KEGG" id="nfl:COO91_05537"/>
<name>A0A2K8T4F2_9NOSO</name>
<dbReference type="Pfam" id="PF03400">
    <property type="entry name" value="DDE_Tnp_IS1"/>
    <property type="match status" value="1"/>
</dbReference>
<proteinExistence type="inferred from homology"/>
<evidence type="ECO:0000256" key="3">
    <source>
        <dbReference type="ARBA" id="ARBA00022578"/>
    </source>
</evidence>
<keyword evidence="4" id="KW-0233">DNA recombination</keyword>
<evidence type="ECO:0000256" key="2">
    <source>
        <dbReference type="ARBA" id="ARBA00008841"/>
    </source>
</evidence>
<dbReference type="InterPro" id="IPR012337">
    <property type="entry name" value="RNaseH-like_sf"/>
</dbReference>
<sequence>MHCPKCNSKNVVKNGCTHYGKQRLKCQNCGRQFVENPTRQPINHSTRELIDKLLLERVSLAAMPSATPRANARVTGVSLRWLQYYVNQKYYQVSKSVEVTKKKPGRLVIQIDEMWSYVGSKANKQWIWLAIDSETREIVGVYVGDRSAQAAKQLWRSLPPVYRQCAVCYTDFWEAYKQVLPSKRHCAVGKDSGQTSYIERLNNTLRQRVSRLVRKTLSFSKSLDNHIGSVWYFVHHYNASLRS</sequence>
<organism evidence="9 10">
    <name type="scientific">Nostoc flagelliforme CCNUN1</name>
    <dbReference type="NCBI Taxonomy" id="2038116"/>
    <lineage>
        <taxon>Bacteria</taxon>
        <taxon>Bacillati</taxon>
        <taxon>Cyanobacteriota</taxon>
        <taxon>Cyanophyceae</taxon>
        <taxon>Nostocales</taxon>
        <taxon>Nostocaceae</taxon>
        <taxon>Nostoc</taxon>
    </lineage>
</organism>
<evidence type="ECO:0000256" key="4">
    <source>
        <dbReference type="ARBA" id="ARBA00023172"/>
    </source>
</evidence>
<dbReference type="SUPFAM" id="SSF53098">
    <property type="entry name" value="Ribonuclease H-like"/>
    <property type="match status" value="1"/>
</dbReference>
<dbReference type="EMBL" id="CP024785">
    <property type="protein sequence ID" value="AUB39543.1"/>
    <property type="molecule type" value="Genomic_DNA"/>
</dbReference>
<dbReference type="KEGG" id="nfl:COO91_07995"/>
<dbReference type="GO" id="GO:0003677">
    <property type="term" value="F:DNA binding"/>
    <property type="evidence" value="ECO:0007669"/>
    <property type="project" value="InterPro"/>
</dbReference>
<dbReference type="Proteomes" id="UP000232003">
    <property type="component" value="Chromosome"/>
</dbReference>
<dbReference type="PANTHER" id="PTHR33293">
    <property type="entry name" value="INSERTION ELEMENT IS1 1 PROTEIN INSB-RELATED"/>
    <property type="match status" value="1"/>
</dbReference>
<comment type="similarity">
    <text evidence="2">Belongs to the transposase 27 family.</text>
</comment>
<gene>
    <name evidence="5" type="ORF">COO91_01298</name>
    <name evidence="6" type="ORF">COO91_05537</name>
    <name evidence="7" type="ORF">COO91_07859</name>
    <name evidence="8" type="ORF">COO91_07995</name>
    <name evidence="9" type="ORF">COO91_08681</name>
</gene>
<dbReference type="OrthoDB" id="9783238at2"/>
<dbReference type="EMBL" id="CP024785">
    <property type="protein sequence ID" value="AUB35418.1"/>
    <property type="molecule type" value="Genomic_DNA"/>
</dbReference>
<dbReference type="InterPro" id="IPR005063">
    <property type="entry name" value="Transposase_27"/>
</dbReference>
<keyword evidence="10" id="KW-1185">Reference proteome</keyword>
<evidence type="ECO:0000313" key="7">
    <source>
        <dbReference type="EMBL" id="AUB41788.1"/>
    </source>
</evidence>
<dbReference type="EMBL" id="CP024785">
    <property type="protein sequence ID" value="AUB41788.1"/>
    <property type="molecule type" value="Genomic_DNA"/>
</dbReference>
<dbReference type="GO" id="GO:0006313">
    <property type="term" value="P:DNA transposition"/>
    <property type="evidence" value="ECO:0007669"/>
    <property type="project" value="InterPro"/>
</dbReference>
<dbReference type="EMBL" id="CP024785">
    <property type="protein sequence ID" value="AUB41904.1"/>
    <property type="molecule type" value="Genomic_DNA"/>
</dbReference>
<dbReference type="InterPro" id="IPR051354">
    <property type="entry name" value="Transposase_27_IS1"/>
</dbReference>
<dbReference type="RefSeq" id="WP_100897653.1">
    <property type="nucleotide sequence ID" value="NZ_CAWNNC010000001.1"/>
</dbReference>
<evidence type="ECO:0000313" key="10">
    <source>
        <dbReference type="Proteomes" id="UP000232003"/>
    </source>
</evidence>
<dbReference type="KEGG" id="nfl:COO91_08681"/>
<evidence type="ECO:0000313" key="6">
    <source>
        <dbReference type="EMBL" id="AUB39543.1"/>
    </source>
</evidence>
<comment type="function">
    <text evidence="1">Absolutely required for transposition of IS1.</text>
</comment>
<dbReference type="GO" id="GO:0004803">
    <property type="term" value="F:transposase activity"/>
    <property type="evidence" value="ECO:0007669"/>
    <property type="project" value="InterPro"/>
</dbReference>
<accession>A0A2K8T4F2</accession>
<dbReference type="KEGG" id="nfl:COO91_07859"/>